<dbReference type="GO" id="GO:0008270">
    <property type="term" value="F:zinc ion binding"/>
    <property type="evidence" value="ECO:0007669"/>
    <property type="project" value="UniProtKB-KW"/>
</dbReference>
<feature type="repeat" description="WD" evidence="6">
    <location>
        <begin position="266"/>
        <end position="280"/>
    </location>
</feature>
<keyword evidence="9" id="KW-1185">Reference proteome</keyword>
<evidence type="ECO:0000256" key="1">
    <source>
        <dbReference type="ARBA" id="ARBA00022574"/>
    </source>
</evidence>
<reference evidence="8 9" key="1">
    <citation type="submission" date="2019-01" db="EMBL/GenBank/DDBJ databases">
        <title>Draft genome sequence of Psathyrella aberdarensis IHI B618.</title>
        <authorList>
            <person name="Buettner E."/>
            <person name="Kellner H."/>
        </authorList>
    </citation>
    <scope>NUCLEOTIDE SEQUENCE [LARGE SCALE GENOMIC DNA]</scope>
    <source>
        <strain evidence="8 9">IHI B618</strain>
    </source>
</reference>
<dbReference type="InterPro" id="IPR036322">
    <property type="entry name" value="WD40_repeat_dom_sf"/>
</dbReference>
<dbReference type="InterPro" id="IPR001680">
    <property type="entry name" value="WD40_rpt"/>
</dbReference>
<protein>
    <submittedName>
        <fullName evidence="8">Uncharacterized protein</fullName>
    </submittedName>
</protein>
<keyword evidence="1 6" id="KW-0853">WD repeat</keyword>
<evidence type="ECO:0000256" key="7">
    <source>
        <dbReference type="SAM" id="MobiDB-lite"/>
    </source>
</evidence>
<dbReference type="InterPro" id="IPR015943">
    <property type="entry name" value="WD40/YVTN_repeat-like_dom_sf"/>
</dbReference>
<comment type="caution">
    <text evidence="8">The sequence shown here is derived from an EMBL/GenBank/DDBJ whole genome shotgun (WGS) entry which is preliminary data.</text>
</comment>
<dbReference type="GO" id="GO:0005774">
    <property type="term" value="C:vacuolar membrane"/>
    <property type="evidence" value="ECO:0007669"/>
    <property type="project" value="TreeGrafter"/>
</dbReference>
<feature type="repeat" description="WD" evidence="6">
    <location>
        <begin position="136"/>
        <end position="178"/>
    </location>
</feature>
<proteinExistence type="predicted"/>
<evidence type="ECO:0000256" key="5">
    <source>
        <dbReference type="ARBA" id="ARBA00022833"/>
    </source>
</evidence>
<evidence type="ECO:0000256" key="2">
    <source>
        <dbReference type="ARBA" id="ARBA00022723"/>
    </source>
</evidence>
<dbReference type="GO" id="GO:0016239">
    <property type="term" value="P:positive regulation of macroautophagy"/>
    <property type="evidence" value="ECO:0007669"/>
    <property type="project" value="TreeGrafter"/>
</dbReference>
<feature type="region of interest" description="Disordered" evidence="7">
    <location>
        <begin position="59"/>
        <end position="78"/>
    </location>
</feature>
<dbReference type="Gene3D" id="2.130.10.10">
    <property type="entry name" value="YVTN repeat-like/Quinoprotein amine dehydrogenase"/>
    <property type="match status" value="1"/>
</dbReference>
<gene>
    <name evidence="8" type="ORF">EST38_g13787</name>
</gene>
<evidence type="ECO:0000256" key="4">
    <source>
        <dbReference type="ARBA" id="ARBA00022771"/>
    </source>
</evidence>
<keyword evidence="4" id="KW-0863">Zinc-finger</keyword>
<dbReference type="AlphaFoldDB" id="A0A4V1Q1M1"/>
<dbReference type="GO" id="GO:1904263">
    <property type="term" value="P:positive regulation of TORC1 signaling"/>
    <property type="evidence" value="ECO:0007669"/>
    <property type="project" value="TreeGrafter"/>
</dbReference>
<dbReference type="PROSITE" id="PS50082">
    <property type="entry name" value="WD_REPEATS_2"/>
    <property type="match status" value="2"/>
</dbReference>
<dbReference type="PRINTS" id="PR00320">
    <property type="entry name" value="GPROTEINBRPT"/>
</dbReference>
<evidence type="ECO:0000313" key="9">
    <source>
        <dbReference type="Proteomes" id="UP000290288"/>
    </source>
</evidence>
<organism evidence="8 9">
    <name type="scientific">Candolleomyces aberdarensis</name>
    <dbReference type="NCBI Taxonomy" id="2316362"/>
    <lineage>
        <taxon>Eukaryota</taxon>
        <taxon>Fungi</taxon>
        <taxon>Dikarya</taxon>
        <taxon>Basidiomycota</taxon>
        <taxon>Agaricomycotina</taxon>
        <taxon>Agaricomycetes</taxon>
        <taxon>Agaricomycetidae</taxon>
        <taxon>Agaricales</taxon>
        <taxon>Agaricineae</taxon>
        <taxon>Psathyrellaceae</taxon>
        <taxon>Candolleomyces</taxon>
    </lineage>
</organism>
<dbReference type="Proteomes" id="UP000290288">
    <property type="component" value="Unassembled WGS sequence"/>
</dbReference>
<dbReference type="SUPFAM" id="SSF50978">
    <property type="entry name" value="WD40 repeat-like"/>
    <property type="match status" value="1"/>
</dbReference>
<evidence type="ECO:0000313" key="8">
    <source>
        <dbReference type="EMBL" id="RXW12068.1"/>
    </source>
</evidence>
<dbReference type="PANTHER" id="PTHR46200:SF1">
    <property type="entry name" value="GATOR COMPLEX PROTEIN WDR24"/>
    <property type="match status" value="1"/>
</dbReference>
<sequence>MNPTLPSLSIQSILNPPEIFSDSRLHGYQGPSRFVRLGRVAPNGTAAIAKTLRIVRISSPGQSITPEHKSAVGPGGHRIDSSRNFWDNSGLKIDSTSTDVAWGHGLYNNKILTSARNGELILWDIKSGAVKYERRTKDHTRSINKLSVSHVVHYYCITGSADGDMRIWDLRELTKSVMRVRFPNSIRSVAFSPSLWQPLQAVVGLDNGSIHRWDLKMGQRGSLDRLAVAHSAPITTLDWCSSVPKNNGNNAPTNPMEPSGNSLGWLVSGGLDRCVKVWDLTGPVASARIPSKATYVLHPSFPVRRVAWRPGYECELAVVSNDEISAPTSDVAIPGTPGASQGLLSRVGSGLGLDLMLKGLDSESISLIKDKFSELSTEAPRSITTSGDALEIWDVRREWVAKWSVTGASADGGIADIAFNDSHAIWAQYSNGTFSQLDLREVTKPIASINRVATTWDVGGSLTFVVNKPHRFDPPYDDIAPSERNSDARKPMVKSLGDSSVKLKSQAFSTFISEDAIEDMEVFTFLARNYQFHGPDKKELCEANAQKSFPLKNTPSYPFLFQLIVSEAYLRWAPGHTKPNDPVPPKGIC</sequence>
<evidence type="ECO:0000256" key="3">
    <source>
        <dbReference type="ARBA" id="ARBA00022737"/>
    </source>
</evidence>
<dbReference type="InterPro" id="IPR019775">
    <property type="entry name" value="WD40_repeat_CS"/>
</dbReference>
<keyword evidence="2" id="KW-0479">Metal-binding</keyword>
<dbReference type="EMBL" id="SDEE01001430">
    <property type="protein sequence ID" value="RXW12068.1"/>
    <property type="molecule type" value="Genomic_DNA"/>
</dbReference>
<accession>A0A4V1Q1M1</accession>
<dbReference type="GO" id="GO:0005829">
    <property type="term" value="C:cytosol"/>
    <property type="evidence" value="ECO:0007669"/>
    <property type="project" value="TreeGrafter"/>
</dbReference>
<dbReference type="OrthoDB" id="60955at2759"/>
<dbReference type="STRING" id="2316362.A0A4V1Q1M1"/>
<dbReference type="InterPro" id="IPR020472">
    <property type="entry name" value="WD40_PAC1"/>
</dbReference>
<dbReference type="InterPro" id="IPR037590">
    <property type="entry name" value="WDR24"/>
</dbReference>
<dbReference type="PROSITE" id="PS00678">
    <property type="entry name" value="WD_REPEATS_1"/>
    <property type="match status" value="1"/>
</dbReference>
<dbReference type="SMART" id="SM00320">
    <property type="entry name" value="WD40"/>
    <property type="match status" value="4"/>
</dbReference>
<evidence type="ECO:0000256" key="6">
    <source>
        <dbReference type="PROSITE-ProRule" id="PRU00221"/>
    </source>
</evidence>
<keyword evidence="5" id="KW-0862">Zinc</keyword>
<dbReference type="PANTHER" id="PTHR46200">
    <property type="entry name" value="GATOR COMPLEX PROTEIN WDR24"/>
    <property type="match status" value="1"/>
</dbReference>
<name>A0A4V1Q1M1_9AGAR</name>
<dbReference type="GO" id="GO:0061700">
    <property type="term" value="C:GATOR2 complex"/>
    <property type="evidence" value="ECO:0007669"/>
    <property type="project" value="TreeGrafter"/>
</dbReference>
<keyword evidence="3" id="KW-0677">Repeat</keyword>